<comment type="caution">
    <text evidence="1">The sequence shown here is derived from an EMBL/GenBank/DDBJ whole genome shotgun (WGS) entry which is preliminary data.</text>
</comment>
<evidence type="ECO:0000313" key="2">
    <source>
        <dbReference type="Proteomes" id="UP000805649"/>
    </source>
</evidence>
<organism evidence="1 2">
    <name type="scientific">Colletotrichum truncatum</name>
    <name type="common">Anthracnose fungus</name>
    <name type="synonym">Colletotrichum capsici</name>
    <dbReference type="NCBI Taxonomy" id="5467"/>
    <lineage>
        <taxon>Eukaryota</taxon>
        <taxon>Fungi</taxon>
        <taxon>Dikarya</taxon>
        <taxon>Ascomycota</taxon>
        <taxon>Pezizomycotina</taxon>
        <taxon>Sordariomycetes</taxon>
        <taxon>Hypocreomycetidae</taxon>
        <taxon>Glomerellales</taxon>
        <taxon>Glomerellaceae</taxon>
        <taxon>Colletotrichum</taxon>
        <taxon>Colletotrichum truncatum species complex</taxon>
    </lineage>
</organism>
<accession>A0ACC3Z8B0</accession>
<dbReference type="Proteomes" id="UP000805649">
    <property type="component" value="Unassembled WGS sequence"/>
</dbReference>
<name>A0ACC3Z8B0_COLTU</name>
<protein>
    <submittedName>
        <fullName evidence="1">Uncharacterized protein</fullName>
    </submittedName>
</protein>
<reference evidence="1 2" key="1">
    <citation type="journal article" date="2020" name="Phytopathology">
        <title>Genome Sequence Resources of Colletotrichum truncatum, C. plurivorum, C. musicola, and C. sojae: Four Species Pathogenic to Soybean (Glycine max).</title>
        <authorList>
            <person name="Rogerio F."/>
            <person name="Boufleur T.R."/>
            <person name="Ciampi-Guillardi M."/>
            <person name="Sukno S.A."/>
            <person name="Thon M.R."/>
            <person name="Massola Junior N.S."/>
            <person name="Baroncelli R."/>
        </authorList>
    </citation>
    <scope>NUCLEOTIDE SEQUENCE [LARGE SCALE GENOMIC DNA]</scope>
    <source>
        <strain evidence="1 2">CMES1059</strain>
    </source>
</reference>
<sequence>MAPRRWYLIPRSSIIVYDFSYLLPTPLFSFDSEAQQPWAVELSRNSIFAEETSSKEAPRGYAGNGGGGGGGGGGD</sequence>
<evidence type="ECO:0000313" key="1">
    <source>
        <dbReference type="EMBL" id="KAL0940327.1"/>
    </source>
</evidence>
<proteinExistence type="predicted"/>
<keyword evidence="2" id="KW-1185">Reference proteome</keyword>
<dbReference type="EMBL" id="VUJX02000002">
    <property type="protein sequence ID" value="KAL0940327.1"/>
    <property type="molecule type" value="Genomic_DNA"/>
</dbReference>
<gene>
    <name evidence="1" type="ORF">CTRU02_203090</name>
</gene>